<feature type="signal peptide" evidence="1">
    <location>
        <begin position="1"/>
        <end position="22"/>
    </location>
</feature>
<feature type="chain" id="PRO_5037601102" evidence="1">
    <location>
        <begin position="23"/>
        <end position="219"/>
    </location>
</feature>
<keyword evidence="3" id="KW-1185">Reference proteome</keyword>
<proteinExistence type="predicted"/>
<dbReference type="Pfam" id="PF11150">
    <property type="entry name" value="DUF2927"/>
    <property type="match status" value="1"/>
</dbReference>
<sequence>MKISKIKFILFLLIISSLNSFAQKLTENEKTVFDELVYKRKQVGEYETLSKWVKPIRYKIYGDTSAYIVKEVDSFFNLLKKITPLDIKKASNESEENFMLVFGEKPEDFQAYTATNKPLEAIGSYRIRTTKNGEVYWGQGLINTKKFGTRANIKNAIKKNIVKCIGFSNSSEFAPSSVFTIKNSNDIKIEAFDIHIISALYLPAIKPGMTRDQVDEILK</sequence>
<evidence type="ECO:0000256" key="1">
    <source>
        <dbReference type="SAM" id="SignalP"/>
    </source>
</evidence>
<dbReference type="InterPro" id="IPR021323">
    <property type="entry name" value="DUF2927"/>
</dbReference>
<dbReference type="EMBL" id="WNXD01000002">
    <property type="protein sequence ID" value="MBB2146062.1"/>
    <property type="molecule type" value="Genomic_DNA"/>
</dbReference>
<evidence type="ECO:0000313" key="2">
    <source>
        <dbReference type="EMBL" id="MBB2146062.1"/>
    </source>
</evidence>
<name>A0A923E239_9SPHI</name>
<dbReference type="AlphaFoldDB" id="A0A923E239"/>
<keyword evidence="1" id="KW-0732">Signal</keyword>
<reference evidence="2" key="1">
    <citation type="submission" date="2019-11" db="EMBL/GenBank/DDBJ databases">
        <title>Description of Pedobacter sp. LMG 31464T.</title>
        <authorList>
            <person name="Carlier A."/>
            <person name="Qi S."/>
            <person name="Vandamme P."/>
        </authorList>
    </citation>
    <scope>NUCLEOTIDE SEQUENCE</scope>
    <source>
        <strain evidence="2">LMG 31464</strain>
    </source>
</reference>
<comment type="caution">
    <text evidence="2">The sequence shown here is derived from an EMBL/GenBank/DDBJ whole genome shotgun (WGS) entry which is preliminary data.</text>
</comment>
<dbReference type="Proteomes" id="UP000601055">
    <property type="component" value="Unassembled WGS sequence"/>
</dbReference>
<organism evidence="2 3">
    <name type="scientific">Pedobacter planticolens</name>
    <dbReference type="NCBI Taxonomy" id="2679964"/>
    <lineage>
        <taxon>Bacteria</taxon>
        <taxon>Pseudomonadati</taxon>
        <taxon>Bacteroidota</taxon>
        <taxon>Sphingobacteriia</taxon>
        <taxon>Sphingobacteriales</taxon>
        <taxon>Sphingobacteriaceae</taxon>
        <taxon>Pedobacter</taxon>
    </lineage>
</organism>
<protein>
    <submittedName>
        <fullName evidence="2">DUF2927 domain-containing protein</fullName>
    </submittedName>
</protein>
<accession>A0A923E239</accession>
<dbReference type="RefSeq" id="WP_182922736.1">
    <property type="nucleotide sequence ID" value="NZ_WNXD01000002.1"/>
</dbReference>
<evidence type="ECO:0000313" key="3">
    <source>
        <dbReference type="Proteomes" id="UP000601055"/>
    </source>
</evidence>
<gene>
    <name evidence="2" type="ORF">GM921_11235</name>
</gene>